<comment type="caution">
    <text evidence="1">The sequence shown here is derived from an EMBL/GenBank/DDBJ whole genome shotgun (WGS) entry which is preliminary data.</text>
</comment>
<evidence type="ECO:0000313" key="1">
    <source>
        <dbReference type="EMBL" id="PHV71674.1"/>
    </source>
</evidence>
<accession>A0AC61DEG8</accession>
<keyword evidence="2" id="KW-1185">Reference proteome</keyword>
<sequence>MFKKKEYFMLLGIGIGVFFIVFFVTYFIMRKVTPEPEYGAPQGLGQVAREVGSQNIKEQGIKEQAVLPDIKQITIKSMTSIELMLIDETGRLVETQSLDPLTLISYDEKTLKQKFNPCEIIKFTEEKVVLQKVVKGSSVEPHYTLGIQDGVLCIIERGEANQFIKLGIDVNQFSRQTYSALLKEEIHITSQEREKLLKNATYIETILQSYEGE</sequence>
<name>A0AC61DEG8_9FIRM</name>
<organism evidence="1 2">
    <name type="scientific">Sporanaerobium hydrogeniformans</name>
    <dbReference type="NCBI Taxonomy" id="3072179"/>
    <lineage>
        <taxon>Bacteria</taxon>
        <taxon>Bacillati</taxon>
        <taxon>Bacillota</taxon>
        <taxon>Clostridia</taxon>
        <taxon>Lachnospirales</taxon>
        <taxon>Lachnospiraceae</taxon>
        <taxon>Sporanaerobium</taxon>
    </lineage>
</organism>
<dbReference type="Proteomes" id="UP000224460">
    <property type="component" value="Unassembled WGS sequence"/>
</dbReference>
<proteinExistence type="predicted"/>
<reference evidence="1" key="1">
    <citation type="submission" date="2017-10" db="EMBL/GenBank/DDBJ databases">
        <title>Genome sequence of cellulolytic Lachnospiraceae bacterium XHS1971 isolated from hotspring sediment.</title>
        <authorList>
            <person name="Vasudevan G."/>
            <person name="Joshi A.J."/>
            <person name="Hivarkar S."/>
            <person name="Lanjekar V.B."/>
            <person name="Dhakephalkar P.K."/>
            <person name="Dagar S."/>
        </authorList>
    </citation>
    <scope>NUCLEOTIDE SEQUENCE</scope>
    <source>
        <strain evidence="1">XHS1971</strain>
    </source>
</reference>
<evidence type="ECO:0000313" key="2">
    <source>
        <dbReference type="Proteomes" id="UP000224460"/>
    </source>
</evidence>
<dbReference type="EMBL" id="PEDL01000002">
    <property type="protein sequence ID" value="PHV71674.1"/>
    <property type="molecule type" value="Genomic_DNA"/>
</dbReference>
<gene>
    <name evidence="1" type="ORF">CS063_03685</name>
</gene>
<protein>
    <submittedName>
        <fullName evidence="1">Uncharacterized protein</fullName>
    </submittedName>
</protein>